<feature type="transmembrane region" description="Helical" evidence="4">
    <location>
        <begin position="14"/>
        <end position="35"/>
    </location>
</feature>
<gene>
    <name evidence="7" type="ORF">ADN00_13100</name>
</gene>
<name>A0A0P6WZ20_9CHLR</name>
<evidence type="ECO:0000256" key="3">
    <source>
        <dbReference type="PROSITE-ProRule" id="PRU00284"/>
    </source>
</evidence>
<accession>A0A0P6WZ20</accession>
<keyword evidence="4" id="KW-0812">Transmembrane</keyword>
<keyword evidence="4" id="KW-0472">Membrane</keyword>
<dbReference type="EMBL" id="LGCL01000029">
    <property type="protein sequence ID" value="KPL75291.1"/>
    <property type="molecule type" value="Genomic_DNA"/>
</dbReference>
<evidence type="ECO:0008006" key="9">
    <source>
        <dbReference type="Google" id="ProtNLM"/>
    </source>
</evidence>
<evidence type="ECO:0000256" key="1">
    <source>
        <dbReference type="ARBA" id="ARBA00023224"/>
    </source>
</evidence>
<dbReference type="SMART" id="SM00304">
    <property type="entry name" value="HAMP"/>
    <property type="match status" value="1"/>
</dbReference>
<feature type="transmembrane region" description="Helical" evidence="4">
    <location>
        <begin position="195"/>
        <end position="217"/>
    </location>
</feature>
<organism evidence="7 8">
    <name type="scientific">Ornatilinea apprima</name>
    <dbReference type="NCBI Taxonomy" id="1134406"/>
    <lineage>
        <taxon>Bacteria</taxon>
        <taxon>Bacillati</taxon>
        <taxon>Chloroflexota</taxon>
        <taxon>Anaerolineae</taxon>
        <taxon>Anaerolineales</taxon>
        <taxon>Anaerolineaceae</taxon>
        <taxon>Ornatilinea</taxon>
    </lineage>
</organism>
<evidence type="ECO:0000256" key="2">
    <source>
        <dbReference type="ARBA" id="ARBA00029447"/>
    </source>
</evidence>
<evidence type="ECO:0000259" key="5">
    <source>
        <dbReference type="PROSITE" id="PS50111"/>
    </source>
</evidence>
<protein>
    <recommendedName>
        <fullName evidence="9">Chemotaxis protein</fullName>
    </recommendedName>
</protein>
<dbReference type="GO" id="GO:0016020">
    <property type="term" value="C:membrane"/>
    <property type="evidence" value="ECO:0007669"/>
    <property type="project" value="InterPro"/>
</dbReference>
<dbReference type="CDD" id="cd11386">
    <property type="entry name" value="MCP_signal"/>
    <property type="match status" value="1"/>
</dbReference>
<dbReference type="SUPFAM" id="SSF58104">
    <property type="entry name" value="Methyl-accepting chemotaxis protein (MCP) signaling domain"/>
    <property type="match status" value="2"/>
</dbReference>
<dbReference type="PANTHER" id="PTHR32089">
    <property type="entry name" value="METHYL-ACCEPTING CHEMOTAXIS PROTEIN MCPB"/>
    <property type="match status" value="1"/>
</dbReference>
<evidence type="ECO:0000313" key="7">
    <source>
        <dbReference type="EMBL" id="KPL75291.1"/>
    </source>
</evidence>
<dbReference type="GO" id="GO:0007165">
    <property type="term" value="P:signal transduction"/>
    <property type="evidence" value="ECO:0007669"/>
    <property type="project" value="UniProtKB-KW"/>
</dbReference>
<dbReference type="SMART" id="SM00283">
    <property type="entry name" value="MA"/>
    <property type="match status" value="1"/>
</dbReference>
<dbReference type="PROSITE" id="PS50885">
    <property type="entry name" value="HAMP"/>
    <property type="match status" value="1"/>
</dbReference>
<dbReference type="OrthoDB" id="153078at2"/>
<dbReference type="AlphaFoldDB" id="A0A0P6WZ20"/>
<dbReference type="InterPro" id="IPR003660">
    <property type="entry name" value="HAMP_dom"/>
</dbReference>
<keyword evidence="8" id="KW-1185">Reference proteome</keyword>
<evidence type="ECO:0000313" key="8">
    <source>
        <dbReference type="Proteomes" id="UP000050417"/>
    </source>
</evidence>
<dbReference type="Proteomes" id="UP000050417">
    <property type="component" value="Unassembled WGS sequence"/>
</dbReference>
<dbReference type="Pfam" id="PF00672">
    <property type="entry name" value="HAMP"/>
    <property type="match status" value="1"/>
</dbReference>
<dbReference type="PATRIC" id="fig|1134406.4.peg.2898"/>
<reference evidence="7 8" key="1">
    <citation type="submission" date="2015-07" db="EMBL/GenBank/DDBJ databases">
        <title>Genome sequence of Ornatilinea apprima DSM 23815.</title>
        <authorList>
            <person name="Hemp J."/>
            <person name="Ward L.M."/>
            <person name="Pace L.A."/>
            <person name="Fischer W.W."/>
        </authorList>
    </citation>
    <scope>NUCLEOTIDE SEQUENCE [LARGE SCALE GENOMIC DNA]</scope>
    <source>
        <strain evidence="7 8">P3M-1</strain>
    </source>
</reference>
<proteinExistence type="inferred from homology"/>
<dbReference type="RefSeq" id="WP_075063474.1">
    <property type="nucleotide sequence ID" value="NZ_LGCL01000029.1"/>
</dbReference>
<dbReference type="Gene3D" id="6.10.340.10">
    <property type="match status" value="1"/>
</dbReference>
<keyword evidence="4" id="KW-1133">Transmembrane helix</keyword>
<comment type="similarity">
    <text evidence="2">Belongs to the methyl-accepting chemotaxis (MCP) protein family.</text>
</comment>
<dbReference type="CDD" id="cd06225">
    <property type="entry name" value="HAMP"/>
    <property type="match status" value="1"/>
</dbReference>
<evidence type="ECO:0000259" key="6">
    <source>
        <dbReference type="PROSITE" id="PS50885"/>
    </source>
</evidence>
<dbReference type="PROSITE" id="PS50111">
    <property type="entry name" value="CHEMOTAXIS_TRANSDUC_2"/>
    <property type="match status" value="1"/>
</dbReference>
<dbReference type="Pfam" id="PF00015">
    <property type="entry name" value="MCPsignal"/>
    <property type="match status" value="1"/>
</dbReference>
<dbReference type="PANTHER" id="PTHR32089:SF114">
    <property type="entry name" value="METHYL-ACCEPTING CHEMOTAXIS PROTEIN MCPB"/>
    <property type="match status" value="1"/>
</dbReference>
<feature type="domain" description="Methyl-accepting transducer" evidence="5">
    <location>
        <begin position="354"/>
        <end position="590"/>
    </location>
</feature>
<keyword evidence="1 3" id="KW-0807">Transducer</keyword>
<sequence length="668" mass="72533">MHNLPRLTIRRKLLLSYLILAALSGILFSAVFFNVSRAFVMRELKSRLAAVVTLAAQRMDGDLHKQLTQPEDINLPVYQQLWDTANQVMQADPDLVYIYTMRQNAQGEVIFIVDPSMAVDINEFQIGEVYENPSDLLLAEFAGLNKTVVEEDLYTDEYGTFLSAYAPILRSDGSVDGVVGLDISAESIARNERQLLLVSLGIFFVTFLLTLLISNFMSHQITRPIPLLVKQMLEISQKDLPALAQASQALAAGDLRARVELSARPLNTTSRDEFGELITGFNEMLEQMTRLRDAFSGMTGQLQQAFTTLSNQTRELESASGALAASASQTGAAASQIAQTTQQVARAASSQVDTLAQTSQALQQAEQAIHLIEQGVQRQIGAVSSAAQATGQIGSSVQAVQDSSQRQRQAVNNSLEIGRQTAETMRKMIEGMQKMQAQVSESTQTAQQLGERSGQIGAIVETIDEIASQTNLLSLNAAIEAARAGEHGKGFAVVADEVRKLAEKSTQATKEIAQIIHEIQALIESMVRDMQANRDEAQSETGLAGDTRESLNHLLDNLKVEKETGESIVSAVQGVASSTQQMNRAMDDVSQAAQANETALQTMLSTVGRFRDALDQVVSVNEQNSAAAEEMSAATEEMTAQAEEVSGATSLLHNMAQTLRALAARYQF</sequence>
<dbReference type="Gene3D" id="1.10.287.950">
    <property type="entry name" value="Methyl-accepting chemotaxis protein"/>
    <property type="match status" value="1"/>
</dbReference>
<evidence type="ECO:0000256" key="4">
    <source>
        <dbReference type="SAM" id="Phobius"/>
    </source>
</evidence>
<dbReference type="InterPro" id="IPR004089">
    <property type="entry name" value="MCPsignal_dom"/>
</dbReference>
<comment type="caution">
    <text evidence="7">The sequence shown here is derived from an EMBL/GenBank/DDBJ whole genome shotgun (WGS) entry which is preliminary data.</text>
</comment>
<dbReference type="STRING" id="1134406.ADN00_13100"/>
<feature type="domain" description="HAMP" evidence="6">
    <location>
        <begin position="242"/>
        <end position="293"/>
    </location>
</feature>